<dbReference type="CDD" id="cd02968">
    <property type="entry name" value="SCO"/>
    <property type="match status" value="1"/>
</dbReference>
<evidence type="ECO:0000256" key="5">
    <source>
        <dbReference type="SAM" id="Phobius"/>
    </source>
</evidence>
<dbReference type="PANTHER" id="PTHR12151">
    <property type="entry name" value="ELECTRON TRANSPORT PROTIN SCO1/SENC FAMILY MEMBER"/>
    <property type="match status" value="1"/>
</dbReference>
<feature type="binding site" evidence="3">
    <location>
        <position position="177"/>
    </location>
    <ligand>
        <name>Cu cation</name>
        <dbReference type="ChEBI" id="CHEBI:23378"/>
    </ligand>
</feature>
<dbReference type="InterPro" id="IPR003782">
    <property type="entry name" value="SCO1/SenC"/>
</dbReference>
<evidence type="ECO:0000256" key="2">
    <source>
        <dbReference type="ARBA" id="ARBA00023008"/>
    </source>
</evidence>
<keyword evidence="5" id="KW-0472">Membrane</keyword>
<comment type="similarity">
    <text evidence="1">Belongs to the SCO1/2 family.</text>
</comment>
<dbReference type="RefSeq" id="WP_270920238.1">
    <property type="nucleotide sequence ID" value="NZ_CP127247.1"/>
</dbReference>
<keyword evidence="3" id="KW-0479">Metal-binding</keyword>
<name>A0A9Y2L1L8_9RHOB</name>
<feature type="disulfide bond" description="Redox-active" evidence="4">
    <location>
        <begin position="87"/>
        <end position="91"/>
    </location>
</feature>
<protein>
    <submittedName>
        <fullName evidence="6">SCO family protein</fullName>
    </submittedName>
</protein>
<accession>A0A9Y2L1L8</accession>
<evidence type="ECO:0000313" key="7">
    <source>
        <dbReference type="Proteomes" id="UP001238334"/>
    </source>
</evidence>
<keyword evidence="5" id="KW-1133">Transmembrane helix</keyword>
<dbReference type="EMBL" id="CP127247">
    <property type="protein sequence ID" value="WIY25717.1"/>
    <property type="molecule type" value="Genomic_DNA"/>
</dbReference>
<organism evidence="6 7">
    <name type="scientific">Parasedimentitalea psychrophila</name>
    <dbReference type="NCBI Taxonomy" id="2997337"/>
    <lineage>
        <taxon>Bacteria</taxon>
        <taxon>Pseudomonadati</taxon>
        <taxon>Pseudomonadota</taxon>
        <taxon>Alphaproteobacteria</taxon>
        <taxon>Rhodobacterales</taxon>
        <taxon>Paracoccaceae</taxon>
        <taxon>Parasedimentitalea</taxon>
    </lineage>
</organism>
<keyword evidence="4" id="KW-1015">Disulfide bond</keyword>
<dbReference type="SUPFAM" id="SSF52833">
    <property type="entry name" value="Thioredoxin-like"/>
    <property type="match status" value="1"/>
</dbReference>
<sequence length="218" mass="24477">MNNIPKINRLKPLRHLTWGALVIVVVASAGHLAWRTLNPSNDPARVVVTGEALIKSQFSLIDHTGQRVSELDYRDRWQLVFFGFTYCPDICPTTLSYVANILDLLGGNAEHVAPLFITVDPARDTQEVMAEYVSVFHPQLIGLTGSEAEVASAAQSFRVFFEKRTDETVPDGYLMAHSGYIYLMTPDGKYEAIFLEGRETPETVAEQIQLRIEKEYKS</sequence>
<evidence type="ECO:0000256" key="3">
    <source>
        <dbReference type="PIRSR" id="PIRSR603782-1"/>
    </source>
</evidence>
<gene>
    <name evidence="6" type="ORF">QPJ95_01840</name>
</gene>
<keyword evidence="7" id="KW-1185">Reference proteome</keyword>
<dbReference type="AlphaFoldDB" id="A0A9Y2L1L8"/>
<dbReference type="GO" id="GO:0046872">
    <property type="term" value="F:metal ion binding"/>
    <property type="evidence" value="ECO:0007669"/>
    <property type="project" value="UniProtKB-KW"/>
</dbReference>
<keyword evidence="5" id="KW-0812">Transmembrane</keyword>
<evidence type="ECO:0000313" key="6">
    <source>
        <dbReference type="EMBL" id="WIY25717.1"/>
    </source>
</evidence>
<feature type="transmembrane region" description="Helical" evidence="5">
    <location>
        <begin position="16"/>
        <end position="34"/>
    </location>
</feature>
<feature type="binding site" evidence="3">
    <location>
        <position position="87"/>
    </location>
    <ligand>
        <name>Cu cation</name>
        <dbReference type="ChEBI" id="CHEBI:23378"/>
    </ligand>
</feature>
<dbReference type="KEGG" id="ppso:QPJ95_01840"/>
<proteinExistence type="inferred from homology"/>
<dbReference type="Pfam" id="PF02630">
    <property type="entry name" value="SCO1-SenC"/>
    <property type="match status" value="1"/>
</dbReference>
<evidence type="ECO:0000256" key="4">
    <source>
        <dbReference type="PIRSR" id="PIRSR603782-2"/>
    </source>
</evidence>
<dbReference type="Gene3D" id="3.40.30.10">
    <property type="entry name" value="Glutaredoxin"/>
    <property type="match status" value="1"/>
</dbReference>
<keyword evidence="2 3" id="KW-0186">Copper</keyword>
<feature type="binding site" evidence="3">
    <location>
        <position position="91"/>
    </location>
    <ligand>
        <name>Cu cation</name>
        <dbReference type="ChEBI" id="CHEBI:23378"/>
    </ligand>
</feature>
<evidence type="ECO:0000256" key="1">
    <source>
        <dbReference type="ARBA" id="ARBA00010996"/>
    </source>
</evidence>
<dbReference type="PANTHER" id="PTHR12151:SF25">
    <property type="entry name" value="LINALOOL DEHYDRATASE_ISOMERASE DOMAIN-CONTAINING PROTEIN"/>
    <property type="match status" value="1"/>
</dbReference>
<dbReference type="InterPro" id="IPR036249">
    <property type="entry name" value="Thioredoxin-like_sf"/>
</dbReference>
<dbReference type="Proteomes" id="UP001238334">
    <property type="component" value="Chromosome"/>
</dbReference>
<reference evidence="6 7" key="1">
    <citation type="submission" date="2023-06" db="EMBL/GenBank/DDBJ databases">
        <title>Parasedimentitalea psychrophila sp. nov., a psychrophilic bacterium isolated from deep-sea sediment.</title>
        <authorList>
            <person name="Li A."/>
        </authorList>
    </citation>
    <scope>NUCLEOTIDE SEQUENCE [LARGE SCALE GENOMIC DNA]</scope>
    <source>
        <strain evidence="6 7">QS115</strain>
    </source>
</reference>
<dbReference type="FunFam" id="3.40.30.10:FF:000013">
    <property type="entry name" value="Blast:Protein SCO1 homolog, mitochondrial"/>
    <property type="match status" value="1"/>
</dbReference>